<keyword evidence="6" id="KW-1185">Reference proteome</keyword>
<gene>
    <name evidence="4" type="primary">cyaY</name>
    <name evidence="5" type="ORF">C0099_00670</name>
</gene>
<name>A0A2I6S2Y7_9RHOO</name>
<protein>
    <recommendedName>
        <fullName evidence="4">Iron-sulfur cluster assembly protein CyaY</fullName>
    </recommendedName>
</protein>
<proteinExistence type="inferred from homology"/>
<dbReference type="HAMAP" id="MF_00142">
    <property type="entry name" value="CyaY"/>
    <property type="match status" value="1"/>
</dbReference>
<accession>A0A2I6S2Y7</accession>
<dbReference type="AlphaFoldDB" id="A0A2I6S2Y7"/>
<dbReference type="PANTHER" id="PTHR16821">
    <property type="entry name" value="FRATAXIN"/>
    <property type="match status" value="1"/>
</dbReference>
<dbReference type="GO" id="GO:0016226">
    <property type="term" value="P:iron-sulfur cluster assembly"/>
    <property type="evidence" value="ECO:0007669"/>
    <property type="project" value="UniProtKB-UniRule"/>
</dbReference>
<dbReference type="SMART" id="SM01219">
    <property type="entry name" value="Frataxin_Cyay"/>
    <property type="match status" value="1"/>
</dbReference>
<dbReference type="InterPro" id="IPR020895">
    <property type="entry name" value="Frataxin_CS"/>
</dbReference>
<dbReference type="PANTHER" id="PTHR16821:SF2">
    <property type="entry name" value="FRATAXIN, MITOCHONDRIAL"/>
    <property type="match status" value="1"/>
</dbReference>
<dbReference type="Proteomes" id="UP000242205">
    <property type="component" value="Chromosome"/>
</dbReference>
<evidence type="ECO:0000256" key="2">
    <source>
        <dbReference type="ARBA" id="ARBA00022723"/>
    </source>
</evidence>
<evidence type="ECO:0000256" key="4">
    <source>
        <dbReference type="HAMAP-Rule" id="MF_00142"/>
    </source>
</evidence>
<evidence type="ECO:0000313" key="6">
    <source>
        <dbReference type="Proteomes" id="UP000242205"/>
    </source>
</evidence>
<reference evidence="5 6" key="1">
    <citation type="submission" date="2018-01" db="EMBL/GenBank/DDBJ databases">
        <authorList>
            <person name="Fu G.-Y."/>
        </authorList>
    </citation>
    <scope>NUCLEOTIDE SEQUENCE [LARGE SCALE GENOMIC DNA]</scope>
    <source>
        <strain evidence="5 6">SY39</strain>
    </source>
</reference>
<keyword evidence="2 4" id="KW-0479">Metal-binding</keyword>
<sequence>MDETAFTTLADAELARIEAAIEGCGAEVELEIMPGGVFELEFDDGSKVVINRHTAAREIWVAAKSGGFHFAPRDGRWVSARDGSELYETLARVISEQSGETVELRPD</sequence>
<dbReference type="RefSeq" id="WP_102245651.1">
    <property type="nucleotide sequence ID" value="NZ_CP025682.1"/>
</dbReference>
<evidence type="ECO:0000256" key="1">
    <source>
        <dbReference type="ARBA" id="ARBA00008183"/>
    </source>
</evidence>
<organism evidence="5 6">
    <name type="scientific">Pseudazoarcus pumilus</name>
    <dbReference type="NCBI Taxonomy" id="2067960"/>
    <lineage>
        <taxon>Bacteria</taxon>
        <taxon>Pseudomonadati</taxon>
        <taxon>Pseudomonadota</taxon>
        <taxon>Betaproteobacteria</taxon>
        <taxon>Rhodocyclales</taxon>
        <taxon>Zoogloeaceae</taxon>
        <taxon>Pseudazoarcus</taxon>
    </lineage>
</organism>
<evidence type="ECO:0000313" key="5">
    <source>
        <dbReference type="EMBL" id="AUN93577.1"/>
    </source>
</evidence>
<dbReference type="GO" id="GO:0008199">
    <property type="term" value="F:ferric iron binding"/>
    <property type="evidence" value="ECO:0007669"/>
    <property type="project" value="InterPro"/>
</dbReference>
<comment type="similarity">
    <text evidence="1 4">Belongs to the frataxin family.</text>
</comment>
<dbReference type="GO" id="GO:0005737">
    <property type="term" value="C:cytoplasm"/>
    <property type="evidence" value="ECO:0007669"/>
    <property type="project" value="UniProtKB-ARBA"/>
</dbReference>
<keyword evidence="3 4" id="KW-0408">Iron</keyword>
<dbReference type="Gene3D" id="3.30.920.10">
    <property type="entry name" value="Frataxin/CyaY"/>
    <property type="match status" value="1"/>
</dbReference>
<dbReference type="InterPro" id="IPR036524">
    <property type="entry name" value="Frataxin/CyaY_sf"/>
</dbReference>
<dbReference type="EMBL" id="CP025682">
    <property type="protein sequence ID" value="AUN93577.1"/>
    <property type="molecule type" value="Genomic_DNA"/>
</dbReference>
<dbReference type="KEGG" id="atw:C0099_00670"/>
<comment type="function">
    <text evidence="4">Involved in iron-sulfur (Fe-S) cluster assembly. May act as a regulator of Fe-S biogenesis.</text>
</comment>
<dbReference type="OrthoDB" id="285675at2"/>
<dbReference type="PROSITE" id="PS50810">
    <property type="entry name" value="FRATAXIN_2"/>
    <property type="match status" value="1"/>
</dbReference>
<dbReference type="Pfam" id="PF01491">
    <property type="entry name" value="Frataxin_Cyay"/>
    <property type="match status" value="1"/>
</dbReference>
<dbReference type="InterPro" id="IPR047584">
    <property type="entry name" value="CyaY"/>
</dbReference>
<dbReference type="PROSITE" id="PS01344">
    <property type="entry name" value="FRATAXIN_1"/>
    <property type="match status" value="1"/>
</dbReference>
<dbReference type="NCBIfam" id="TIGR03421">
    <property type="entry name" value="FeS_CyaY"/>
    <property type="match status" value="1"/>
</dbReference>
<dbReference type="SUPFAM" id="SSF55387">
    <property type="entry name" value="Frataxin/Nqo15-like"/>
    <property type="match status" value="1"/>
</dbReference>
<dbReference type="InterPro" id="IPR002908">
    <property type="entry name" value="Frataxin/CyaY"/>
</dbReference>
<evidence type="ECO:0000256" key="3">
    <source>
        <dbReference type="ARBA" id="ARBA00023004"/>
    </source>
</evidence>